<dbReference type="EMBL" id="KV426572">
    <property type="protein sequence ID" value="KZV79727.1"/>
    <property type="molecule type" value="Genomic_DNA"/>
</dbReference>
<evidence type="ECO:0000256" key="1">
    <source>
        <dbReference type="SAM" id="MobiDB-lite"/>
    </source>
</evidence>
<accession>A0A165B2X8</accession>
<reference evidence="2 3" key="1">
    <citation type="journal article" date="2016" name="Mol. Biol. Evol.">
        <title>Comparative Genomics of Early-Diverging Mushroom-Forming Fungi Provides Insights into the Origins of Lignocellulose Decay Capabilities.</title>
        <authorList>
            <person name="Nagy L.G."/>
            <person name="Riley R."/>
            <person name="Tritt A."/>
            <person name="Adam C."/>
            <person name="Daum C."/>
            <person name="Floudas D."/>
            <person name="Sun H."/>
            <person name="Yadav J.S."/>
            <person name="Pangilinan J."/>
            <person name="Larsson K.H."/>
            <person name="Matsuura K."/>
            <person name="Barry K."/>
            <person name="Labutti K."/>
            <person name="Kuo R."/>
            <person name="Ohm R.A."/>
            <person name="Bhattacharya S.S."/>
            <person name="Shirouzu T."/>
            <person name="Yoshinaga Y."/>
            <person name="Martin F.M."/>
            <person name="Grigoriev I.V."/>
            <person name="Hibbett D.S."/>
        </authorList>
    </citation>
    <scope>NUCLEOTIDE SEQUENCE [LARGE SCALE GENOMIC DNA]</scope>
    <source>
        <strain evidence="2 3">HHB12029</strain>
    </source>
</reference>
<dbReference type="InParanoid" id="A0A165B2X8"/>
<keyword evidence="3" id="KW-1185">Reference proteome</keyword>
<gene>
    <name evidence="2" type="ORF">EXIGLDRAFT_781923</name>
</gene>
<proteinExistence type="predicted"/>
<sequence>MDLELDTPPRRSRKSSNPTRSRKLATTMYNNTQGTRTRHGTGAFPTFTASPKGDALDYDQVRRAGRCTIRDTVVACTPNVLEPEALGYHSARQRALYVLRLAAEPRPATQGSFSMAYAVCNMRTSYLTIPDFQTRQNTARQRGRQLISRAYGLDAVDMRFVEHARTVFAA</sequence>
<name>A0A165B2X8_EXIGL</name>
<feature type="region of interest" description="Disordered" evidence="1">
    <location>
        <begin position="1"/>
        <end position="25"/>
    </location>
</feature>
<evidence type="ECO:0000313" key="2">
    <source>
        <dbReference type="EMBL" id="KZV79727.1"/>
    </source>
</evidence>
<organism evidence="2 3">
    <name type="scientific">Exidia glandulosa HHB12029</name>
    <dbReference type="NCBI Taxonomy" id="1314781"/>
    <lineage>
        <taxon>Eukaryota</taxon>
        <taxon>Fungi</taxon>
        <taxon>Dikarya</taxon>
        <taxon>Basidiomycota</taxon>
        <taxon>Agaricomycotina</taxon>
        <taxon>Agaricomycetes</taxon>
        <taxon>Auriculariales</taxon>
        <taxon>Exidiaceae</taxon>
        <taxon>Exidia</taxon>
    </lineage>
</organism>
<protein>
    <submittedName>
        <fullName evidence="2">Uncharacterized protein</fullName>
    </submittedName>
</protein>
<dbReference type="Proteomes" id="UP000077266">
    <property type="component" value="Unassembled WGS sequence"/>
</dbReference>
<evidence type="ECO:0000313" key="3">
    <source>
        <dbReference type="Proteomes" id="UP000077266"/>
    </source>
</evidence>
<dbReference type="AlphaFoldDB" id="A0A165B2X8"/>